<dbReference type="SMART" id="SM00267">
    <property type="entry name" value="GGDEF"/>
    <property type="match status" value="1"/>
</dbReference>
<evidence type="ECO:0000259" key="3">
    <source>
        <dbReference type="PROSITE" id="PS50883"/>
    </source>
</evidence>
<name>A0A239ICL7_9BURK</name>
<keyword evidence="2" id="KW-1133">Transmembrane helix</keyword>
<dbReference type="Gene3D" id="3.30.450.20">
    <property type="entry name" value="PAS domain"/>
    <property type="match status" value="1"/>
</dbReference>
<dbReference type="CDD" id="cd01948">
    <property type="entry name" value="EAL"/>
    <property type="match status" value="1"/>
</dbReference>
<proteinExistence type="predicted"/>
<dbReference type="Gene3D" id="3.30.70.270">
    <property type="match status" value="1"/>
</dbReference>
<evidence type="ECO:0000256" key="1">
    <source>
        <dbReference type="ARBA" id="ARBA00051114"/>
    </source>
</evidence>
<evidence type="ECO:0000256" key="2">
    <source>
        <dbReference type="SAM" id="Phobius"/>
    </source>
</evidence>
<keyword evidence="2" id="KW-0812">Transmembrane</keyword>
<dbReference type="SMART" id="SM00052">
    <property type="entry name" value="EAL"/>
    <property type="match status" value="1"/>
</dbReference>
<dbReference type="EMBL" id="FZOT01000009">
    <property type="protein sequence ID" value="SNS91297.1"/>
    <property type="molecule type" value="Genomic_DNA"/>
</dbReference>
<protein>
    <submittedName>
        <fullName evidence="5">Diguanylate cyclase/phosphodiesterase</fullName>
    </submittedName>
</protein>
<feature type="transmembrane region" description="Helical" evidence="2">
    <location>
        <begin position="295"/>
        <end position="317"/>
    </location>
</feature>
<dbReference type="CDD" id="cd01949">
    <property type="entry name" value="GGDEF"/>
    <property type="match status" value="1"/>
</dbReference>
<dbReference type="PANTHER" id="PTHR44757:SF2">
    <property type="entry name" value="BIOFILM ARCHITECTURE MAINTENANCE PROTEIN MBAA"/>
    <property type="match status" value="1"/>
</dbReference>
<dbReference type="InterPro" id="IPR029787">
    <property type="entry name" value="Nucleotide_cyclase"/>
</dbReference>
<dbReference type="InterPro" id="IPR035919">
    <property type="entry name" value="EAL_sf"/>
</dbReference>
<sequence>MIVGANARSFQRNSLILLCTIIGFSLALLVAIWLTIHAHLLRERERTMLATFAGLDKIVRTYEKQTLLSLRQFDQVSKFLKYEYEQSNGSVDLGRTVQRAVLASDAVILASIANEHGDIVAATAGNASKPVNIRDREHFRVHLGTNSDRLFISAPVIGRVSGEETLNMSRRLNHADGSFAGVVVVSVKPSVLTDSYNETDLGREGMLSVLGKDGIYRALRIGAANRRSMKIDFDRFVAAQQDAARRSAALTLPELDPVSRYSVMLNLKEYPLAISAAIPEADVMRQIGHEADSEYRWGLLASALTLLFMLVAITLALKLNSRQRMMERLATHDRLTALPNRSLLNSHLARMIERTELRQEQAIAVMFIDLDRFKEVNDTLGHAAGDELLSEASRRLRRVVRDADLVARLGGDEFSAVALCSHGRESASALAEKLLAALAAPFSVAGQEMFISASIGISLFPSDGRDREELFKNADTAMYQAKAAGRNRYAFFTPEMSMEMKAHLSVEQALRRALERHEFEVHYQPRIDLRSMQIVGMEALLRWNHPELGRVPPMQFIPIAEERGLIEPIGRWVLQEACARTRYFIDRFGRPLRVSVNISACQLQRFSLVGDVRAALDAAGLPHGLLELELTESALVNDMELSARMLAQIKKLGIQIALDDFGTGYSGLAYLQRFPIDVLKLDRSFINQQEGAESRKVIEAFIRLAHVLDLKVVAEGIETADTTSMLKGLGCDEGQGYFLGKPMPAAEFERFLMQTPGLRCAAPALAHGEAL</sequence>
<dbReference type="FunFam" id="3.20.20.450:FF:000001">
    <property type="entry name" value="Cyclic di-GMP phosphodiesterase yahA"/>
    <property type="match status" value="1"/>
</dbReference>
<feature type="domain" description="EAL" evidence="3">
    <location>
        <begin position="503"/>
        <end position="756"/>
    </location>
</feature>
<dbReference type="PROSITE" id="PS50883">
    <property type="entry name" value="EAL"/>
    <property type="match status" value="1"/>
</dbReference>
<evidence type="ECO:0000313" key="5">
    <source>
        <dbReference type="EMBL" id="SNS91297.1"/>
    </source>
</evidence>
<dbReference type="AlphaFoldDB" id="A0A239ICL7"/>
<keyword evidence="6" id="KW-1185">Reference proteome</keyword>
<dbReference type="CDD" id="cd12914">
    <property type="entry name" value="PDC1_DGC_like"/>
    <property type="match status" value="1"/>
</dbReference>
<gene>
    <name evidence="5" type="ORF">SAMN06265795_10948</name>
</gene>
<dbReference type="Pfam" id="PF00990">
    <property type="entry name" value="GGDEF"/>
    <property type="match status" value="1"/>
</dbReference>
<comment type="catalytic activity">
    <reaction evidence="1">
        <text>3',3'-c-di-GMP + H2O = 5'-phosphoguanylyl(3'-&gt;5')guanosine + H(+)</text>
        <dbReference type="Rhea" id="RHEA:24902"/>
        <dbReference type="ChEBI" id="CHEBI:15377"/>
        <dbReference type="ChEBI" id="CHEBI:15378"/>
        <dbReference type="ChEBI" id="CHEBI:58754"/>
        <dbReference type="ChEBI" id="CHEBI:58805"/>
        <dbReference type="EC" id="3.1.4.52"/>
    </reaction>
    <physiologicalReaction direction="left-to-right" evidence="1">
        <dbReference type="Rhea" id="RHEA:24903"/>
    </physiologicalReaction>
</comment>
<dbReference type="SUPFAM" id="SSF55073">
    <property type="entry name" value="Nucleotide cyclase"/>
    <property type="match status" value="1"/>
</dbReference>
<accession>A0A239ICL7</accession>
<dbReference type="InterPro" id="IPR001633">
    <property type="entry name" value="EAL_dom"/>
</dbReference>
<dbReference type="PROSITE" id="PS50887">
    <property type="entry name" value="GGDEF"/>
    <property type="match status" value="1"/>
</dbReference>
<dbReference type="InterPro" id="IPR052155">
    <property type="entry name" value="Biofilm_reg_signaling"/>
</dbReference>
<dbReference type="GO" id="GO:0071732">
    <property type="term" value="P:cellular response to nitric oxide"/>
    <property type="evidence" value="ECO:0007669"/>
    <property type="project" value="UniProtKB-ARBA"/>
</dbReference>
<feature type="transmembrane region" description="Helical" evidence="2">
    <location>
        <begin position="15"/>
        <end position="36"/>
    </location>
</feature>
<evidence type="ECO:0000313" key="6">
    <source>
        <dbReference type="Proteomes" id="UP000198284"/>
    </source>
</evidence>
<keyword evidence="2" id="KW-0472">Membrane</keyword>
<reference evidence="5 6" key="1">
    <citation type="submission" date="2017-06" db="EMBL/GenBank/DDBJ databases">
        <authorList>
            <person name="Kim H.J."/>
            <person name="Triplett B.A."/>
        </authorList>
    </citation>
    <scope>NUCLEOTIDE SEQUENCE [LARGE SCALE GENOMIC DNA]</scope>
    <source>
        <strain evidence="5 6">U15</strain>
    </source>
</reference>
<dbReference type="GO" id="GO:0071111">
    <property type="term" value="F:cyclic-guanylate-specific phosphodiesterase activity"/>
    <property type="evidence" value="ECO:0007669"/>
    <property type="project" value="UniProtKB-EC"/>
</dbReference>
<dbReference type="Pfam" id="PF00563">
    <property type="entry name" value="EAL"/>
    <property type="match status" value="1"/>
</dbReference>
<evidence type="ECO:0000259" key="4">
    <source>
        <dbReference type="PROSITE" id="PS50887"/>
    </source>
</evidence>
<dbReference type="InterPro" id="IPR043128">
    <property type="entry name" value="Rev_trsase/Diguanyl_cyclase"/>
</dbReference>
<dbReference type="InterPro" id="IPR000160">
    <property type="entry name" value="GGDEF_dom"/>
</dbReference>
<organism evidence="5 6">
    <name type="scientific">Noviherbaspirillum humi</name>
    <dbReference type="NCBI Taxonomy" id="1688639"/>
    <lineage>
        <taxon>Bacteria</taxon>
        <taxon>Pseudomonadati</taxon>
        <taxon>Pseudomonadota</taxon>
        <taxon>Betaproteobacteria</taxon>
        <taxon>Burkholderiales</taxon>
        <taxon>Oxalobacteraceae</taxon>
        <taxon>Noviherbaspirillum</taxon>
    </lineage>
</organism>
<feature type="domain" description="GGDEF" evidence="4">
    <location>
        <begin position="361"/>
        <end position="494"/>
    </location>
</feature>
<dbReference type="Proteomes" id="UP000198284">
    <property type="component" value="Unassembled WGS sequence"/>
</dbReference>
<dbReference type="SUPFAM" id="SSF141868">
    <property type="entry name" value="EAL domain-like"/>
    <property type="match status" value="1"/>
</dbReference>
<dbReference type="NCBIfam" id="TIGR00254">
    <property type="entry name" value="GGDEF"/>
    <property type="match status" value="1"/>
</dbReference>
<dbReference type="PANTHER" id="PTHR44757">
    <property type="entry name" value="DIGUANYLATE CYCLASE DGCP"/>
    <property type="match status" value="1"/>
</dbReference>
<dbReference type="Gene3D" id="3.20.20.450">
    <property type="entry name" value="EAL domain"/>
    <property type="match status" value="1"/>
</dbReference>
<dbReference type="FunFam" id="3.30.70.270:FF:000001">
    <property type="entry name" value="Diguanylate cyclase domain protein"/>
    <property type="match status" value="1"/>
</dbReference>